<dbReference type="AlphaFoldDB" id="A0A5B7K0U6"/>
<evidence type="ECO:0000313" key="2">
    <source>
        <dbReference type="EMBL" id="MPD02053.1"/>
    </source>
</evidence>
<evidence type="ECO:0000313" key="3">
    <source>
        <dbReference type="Proteomes" id="UP000324222"/>
    </source>
</evidence>
<dbReference type="Pfam" id="PF08434">
    <property type="entry name" value="CLCA"/>
    <property type="match status" value="1"/>
</dbReference>
<gene>
    <name evidence="2" type="ORF">E2C01_097608</name>
</gene>
<accession>A0A5B7K0U6</accession>
<name>A0A5B7K0U6_PORTR</name>
<comment type="caution">
    <text evidence="2">The sequence shown here is derived from an EMBL/GenBank/DDBJ whole genome shotgun (WGS) entry which is preliminary data.</text>
</comment>
<dbReference type="InterPro" id="IPR013642">
    <property type="entry name" value="CLCA_N"/>
</dbReference>
<protein>
    <recommendedName>
        <fullName evidence="1">Calcium-activated chloride channel N-terminal domain-containing protein</fullName>
    </recommendedName>
</protein>
<dbReference type="Proteomes" id="UP000324222">
    <property type="component" value="Unassembled WGS sequence"/>
</dbReference>
<feature type="domain" description="Calcium-activated chloride channel N-terminal" evidence="1">
    <location>
        <begin position="13"/>
        <end position="65"/>
    </location>
</feature>
<proteinExistence type="predicted"/>
<sequence>MTCYIRGFSVPSAGNVLVHEWAKFRWGVFEEYGHLHDAIFPQVYRDDNNTATPTYCTDTQLEGTMVGRAWSAVDGRALTGKASVMFWCDENSLK</sequence>
<evidence type="ECO:0000259" key="1">
    <source>
        <dbReference type="Pfam" id="PF08434"/>
    </source>
</evidence>
<organism evidence="2 3">
    <name type="scientific">Portunus trituberculatus</name>
    <name type="common">Swimming crab</name>
    <name type="synonym">Neptunus trituberculatus</name>
    <dbReference type="NCBI Taxonomy" id="210409"/>
    <lineage>
        <taxon>Eukaryota</taxon>
        <taxon>Metazoa</taxon>
        <taxon>Ecdysozoa</taxon>
        <taxon>Arthropoda</taxon>
        <taxon>Crustacea</taxon>
        <taxon>Multicrustacea</taxon>
        <taxon>Malacostraca</taxon>
        <taxon>Eumalacostraca</taxon>
        <taxon>Eucarida</taxon>
        <taxon>Decapoda</taxon>
        <taxon>Pleocyemata</taxon>
        <taxon>Brachyura</taxon>
        <taxon>Eubrachyura</taxon>
        <taxon>Portunoidea</taxon>
        <taxon>Portunidae</taxon>
        <taxon>Portuninae</taxon>
        <taxon>Portunus</taxon>
    </lineage>
</organism>
<reference evidence="2 3" key="1">
    <citation type="submission" date="2019-05" db="EMBL/GenBank/DDBJ databases">
        <title>Another draft genome of Portunus trituberculatus and its Hox gene families provides insights of decapod evolution.</title>
        <authorList>
            <person name="Jeong J.-H."/>
            <person name="Song I."/>
            <person name="Kim S."/>
            <person name="Choi T."/>
            <person name="Kim D."/>
            <person name="Ryu S."/>
            <person name="Kim W."/>
        </authorList>
    </citation>
    <scope>NUCLEOTIDE SEQUENCE [LARGE SCALE GENOMIC DNA]</scope>
    <source>
        <tissue evidence="2">Muscle</tissue>
    </source>
</reference>
<dbReference type="OrthoDB" id="687730at2759"/>
<dbReference type="EMBL" id="VSRR010129703">
    <property type="protein sequence ID" value="MPD02053.1"/>
    <property type="molecule type" value="Genomic_DNA"/>
</dbReference>
<keyword evidence="3" id="KW-1185">Reference proteome</keyword>